<evidence type="ECO:0000256" key="1">
    <source>
        <dbReference type="ARBA" id="ARBA00006547"/>
    </source>
</evidence>
<dbReference type="PANTHER" id="PTHR11786:SF0">
    <property type="entry name" value="ARYLAMINE N-ACETYLTRANSFERASE 4-RELATED"/>
    <property type="match status" value="1"/>
</dbReference>
<sequence length="268" mass="28933">MEAAPADMVDAWLSRLGLTAAPPVTLGGLTTITRAHLDRIPFENLTVFCGDVPELGLEALAAKMLHNRRGGYCVEVNPLLCAALRGLGFDARLRMARVIWQRDVPGPRSHCVCIVTLDGVEHLVDVGFGGPGPIAPVALNNDAGDVDLRTRTRAGLGTVLSRQVDVDDWRDLYTFTDELTTMSDVQAGNWLAATMPGSLFARTLVVTRQSGDTRLVLDGALFRKFAKGRELQAETLQTPDAVITCLQDSFGLDPVPGLKDALIRKGIF</sequence>
<protein>
    <submittedName>
        <fullName evidence="3">Arylamine N-acetyltransferase</fullName>
    </submittedName>
</protein>
<dbReference type="InterPro" id="IPR038765">
    <property type="entry name" value="Papain-like_cys_pep_sf"/>
</dbReference>
<dbReference type="Pfam" id="PF00797">
    <property type="entry name" value="Acetyltransf_2"/>
    <property type="match status" value="1"/>
</dbReference>
<accession>A0ABQ1KI82</accession>
<evidence type="ECO:0000313" key="3">
    <source>
        <dbReference type="EMBL" id="GGB95340.1"/>
    </source>
</evidence>
<name>A0ABQ1KI82_9RHOB</name>
<evidence type="ECO:0000256" key="2">
    <source>
        <dbReference type="RuleBase" id="RU003452"/>
    </source>
</evidence>
<dbReference type="SUPFAM" id="SSF54001">
    <property type="entry name" value="Cysteine proteinases"/>
    <property type="match status" value="1"/>
</dbReference>
<dbReference type="PANTHER" id="PTHR11786">
    <property type="entry name" value="N-HYDROXYARYLAMINE O-ACETYLTRANSFERASE"/>
    <property type="match status" value="1"/>
</dbReference>
<proteinExistence type="inferred from homology"/>
<comment type="similarity">
    <text evidence="1 2">Belongs to the arylamine N-acetyltransferase family.</text>
</comment>
<evidence type="ECO:0000313" key="4">
    <source>
        <dbReference type="Proteomes" id="UP000645462"/>
    </source>
</evidence>
<comment type="caution">
    <text evidence="3">The sequence shown here is derived from an EMBL/GenBank/DDBJ whole genome shotgun (WGS) entry which is preliminary data.</text>
</comment>
<organism evidence="3 4">
    <name type="scientific">Marivita lacus</name>
    <dbReference type="NCBI Taxonomy" id="1323742"/>
    <lineage>
        <taxon>Bacteria</taxon>
        <taxon>Pseudomonadati</taxon>
        <taxon>Pseudomonadota</taxon>
        <taxon>Alphaproteobacteria</taxon>
        <taxon>Rhodobacterales</taxon>
        <taxon>Roseobacteraceae</taxon>
        <taxon>Marivita</taxon>
    </lineage>
</organism>
<dbReference type="Gene3D" id="3.30.2140.10">
    <property type="entry name" value="Arylamine N-acetyltransferase"/>
    <property type="match status" value="1"/>
</dbReference>
<dbReference type="Gene3D" id="2.40.128.150">
    <property type="entry name" value="Cysteine proteinases"/>
    <property type="match status" value="1"/>
</dbReference>
<dbReference type="Proteomes" id="UP000645462">
    <property type="component" value="Unassembled WGS sequence"/>
</dbReference>
<reference evidence="4" key="1">
    <citation type="journal article" date="2019" name="Int. J. Syst. Evol. Microbiol.">
        <title>The Global Catalogue of Microorganisms (GCM) 10K type strain sequencing project: providing services to taxonomists for standard genome sequencing and annotation.</title>
        <authorList>
            <consortium name="The Broad Institute Genomics Platform"/>
            <consortium name="The Broad Institute Genome Sequencing Center for Infectious Disease"/>
            <person name="Wu L."/>
            <person name="Ma J."/>
        </authorList>
    </citation>
    <scope>NUCLEOTIDE SEQUENCE [LARGE SCALE GENOMIC DNA]</scope>
    <source>
        <strain evidence="4">CGMCC 1.12478</strain>
    </source>
</reference>
<keyword evidence="4" id="KW-1185">Reference proteome</keyword>
<dbReference type="EMBL" id="BMFC01000002">
    <property type="protein sequence ID" value="GGB95340.1"/>
    <property type="molecule type" value="Genomic_DNA"/>
</dbReference>
<dbReference type="PRINTS" id="PR01543">
    <property type="entry name" value="ANATRNSFRASE"/>
</dbReference>
<dbReference type="InterPro" id="IPR001447">
    <property type="entry name" value="Arylamine_N-AcTrfase"/>
</dbReference>
<gene>
    <name evidence="3" type="ORF">GCM10011363_10030</name>
</gene>